<evidence type="ECO:0000256" key="1">
    <source>
        <dbReference type="ARBA" id="ARBA00022490"/>
    </source>
</evidence>
<comment type="similarity">
    <text evidence="4">Belongs to the FliW family.</text>
</comment>
<dbReference type="InterPro" id="IPR003775">
    <property type="entry name" value="Flagellar_assembly_factor_FliW"/>
</dbReference>
<keyword evidence="4" id="KW-0143">Chaperone</keyword>
<evidence type="ECO:0000313" key="5">
    <source>
        <dbReference type="EMBL" id="AJY74514.1"/>
    </source>
</evidence>
<dbReference type="GO" id="GO:0006417">
    <property type="term" value="P:regulation of translation"/>
    <property type="evidence" value="ECO:0007669"/>
    <property type="project" value="UniProtKB-KW"/>
</dbReference>
<dbReference type="HAMAP" id="MF_01185">
    <property type="entry name" value="FliW"/>
    <property type="match status" value="1"/>
</dbReference>
<keyword evidence="3 4" id="KW-0810">Translation regulation</keyword>
<protein>
    <recommendedName>
        <fullName evidence="4">Flagellar assembly factor FliW</fullName>
    </recommendedName>
</protein>
<comment type="subunit">
    <text evidence="4">Interacts with translational regulator CsrA and flagellin(s).</text>
</comment>
<dbReference type="PANTHER" id="PTHR39190:SF1">
    <property type="entry name" value="FLAGELLAR ASSEMBLY FACTOR FLIW"/>
    <property type="match status" value="1"/>
</dbReference>
<keyword evidence="6" id="KW-1185">Reference proteome</keyword>
<proteinExistence type="inferred from homology"/>
<accession>A0A0D5NGJ5</accession>
<dbReference type="RefSeq" id="WP_045669948.1">
    <property type="nucleotide sequence ID" value="NZ_CP011058.1"/>
</dbReference>
<reference evidence="6" key="2">
    <citation type="submission" date="2015-03" db="EMBL/GenBank/DDBJ databases">
        <title>Genome sequence of Paenibacillus beijingensis strain DSM 24997T.</title>
        <authorList>
            <person name="Kwak Y."/>
            <person name="Shin J.-H."/>
        </authorList>
    </citation>
    <scope>NUCLEOTIDE SEQUENCE [LARGE SCALE GENOMIC DNA]</scope>
    <source>
        <strain evidence="6">DSM 24997</strain>
    </source>
</reference>
<keyword evidence="1 4" id="KW-0963">Cytoplasm</keyword>
<dbReference type="SUPFAM" id="SSF141457">
    <property type="entry name" value="BH3618-like"/>
    <property type="match status" value="1"/>
</dbReference>
<dbReference type="OrthoDB" id="9801235at2"/>
<dbReference type="AlphaFoldDB" id="A0A0D5NGJ5"/>
<gene>
    <name evidence="4" type="primary">fliW</name>
    <name evidence="5" type="ORF">VN24_07920</name>
</gene>
<dbReference type="PANTHER" id="PTHR39190">
    <property type="entry name" value="FLAGELLAR ASSEMBLY FACTOR FLIW"/>
    <property type="match status" value="1"/>
</dbReference>
<dbReference type="STRING" id="1126833.VN24_07920"/>
<dbReference type="PATRIC" id="fig|1126833.4.peg.1743"/>
<comment type="function">
    <text evidence="4">Acts as an anti-CsrA protein, binds CsrA and prevents it from repressing translation of its target genes, one of which is flagellin. Binds to flagellin and participates in the assembly of the flagellum.</text>
</comment>
<organism evidence="5 6">
    <name type="scientific">Paenibacillus beijingensis</name>
    <dbReference type="NCBI Taxonomy" id="1126833"/>
    <lineage>
        <taxon>Bacteria</taxon>
        <taxon>Bacillati</taxon>
        <taxon>Bacillota</taxon>
        <taxon>Bacilli</taxon>
        <taxon>Bacillales</taxon>
        <taxon>Paenibacillaceae</taxon>
        <taxon>Paenibacillus</taxon>
    </lineage>
</organism>
<dbReference type="HOGENOM" id="CLU_112356_0_2_9"/>
<dbReference type="EMBL" id="CP011058">
    <property type="protein sequence ID" value="AJY74514.1"/>
    <property type="molecule type" value="Genomic_DNA"/>
</dbReference>
<dbReference type="KEGG" id="pbj:VN24_07920"/>
<dbReference type="Gene3D" id="2.30.290.10">
    <property type="entry name" value="BH3618-like"/>
    <property type="match status" value="1"/>
</dbReference>
<dbReference type="GO" id="GO:0044780">
    <property type="term" value="P:bacterial-type flagellum assembly"/>
    <property type="evidence" value="ECO:0007669"/>
    <property type="project" value="UniProtKB-UniRule"/>
</dbReference>
<evidence type="ECO:0000313" key="6">
    <source>
        <dbReference type="Proteomes" id="UP000032633"/>
    </source>
</evidence>
<dbReference type="NCBIfam" id="NF009793">
    <property type="entry name" value="PRK13285.1-1"/>
    <property type="match status" value="1"/>
</dbReference>
<dbReference type="GO" id="GO:0005737">
    <property type="term" value="C:cytoplasm"/>
    <property type="evidence" value="ECO:0007669"/>
    <property type="project" value="UniProtKB-SubCell"/>
</dbReference>
<name>A0A0D5NGJ5_9BACL</name>
<comment type="subcellular location">
    <subcellularLocation>
        <location evidence="4">Cytoplasm</location>
    </subcellularLocation>
</comment>
<dbReference type="Pfam" id="PF02623">
    <property type="entry name" value="FliW"/>
    <property type="match status" value="1"/>
</dbReference>
<evidence type="ECO:0000256" key="4">
    <source>
        <dbReference type="HAMAP-Rule" id="MF_01185"/>
    </source>
</evidence>
<evidence type="ECO:0000256" key="2">
    <source>
        <dbReference type="ARBA" id="ARBA00022795"/>
    </source>
</evidence>
<dbReference type="InterPro" id="IPR024046">
    <property type="entry name" value="Flagellar_assmbl_FliW_dom_sf"/>
</dbReference>
<reference evidence="5 6" key="1">
    <citation type="journal article" date="2015" name="J. Biotechnol.">
        <title>Complete genome sequence of Paenibacillus beijingensis 7188(T) (=DSM 24997(T)), a novel rhizobacterium from jujube garden soil.</title>
        <authorList>
            <person name="Kwak Y."/>
            <person name="Shin J.H."/>
        </authorList>
    </citation>
    <scope>NUCLEOTIDE SEQUENCE [LARGE SCALE GENOMIC DNA]</scope>
    <source>
        <strain evidence="5 6">DSM 24997</strain>
    </source>
</reference>
<sequence length="148" mass="16996">MLIQTTRFGELEFDPNEIVFFPHGIPGFQNFKKYTIISLEESPFFYIQSVENGDLAFVSISPFEFYPEYEFQLPDHVERELEVKSIEEVRVFNIVSVKGNLEEATTNLVAPIVMNASNRKAVQVILENTGYSTRHALFHNEADQKEGS</sequence>
<evidence type="ECO:0000256" key="3">
    <source>
        <dbReference type="ARBA" id="ARBA00022845"/>
    </source>
</evidence>
<dbReference type="Proteomes" id="UP000032633">
    <property type="component" value="Chromosome"/>
</dbReference>
<keyword evidence="2 4" id="KW-1005">Bacterial flagellum biogenesis</keyword>